<comment type="caution">
    <text evidence="1">The sequence shown here is derived from an EMBL/GenBank/DDBJ whole genome shotgun (WGS) entry which is preliminary data.</text>
</comment>
<dbReference type="Gene3D" id="1.25.40.390">
    <property type="match status" value="1"/>
</dbReference>
<organism evidence="1">
    <name type="scientific">gut metagenome</name>
    <dbReference type="NCBI Taxonomy" id="749906"/>
    <lineage>
        <taxon>unclassified sequences</taxon>
        <taxon>metagenomes</taxon>
        <taxon>organismal metagenomes</taxon>
    </lineage>
</organism>
<dbReference type="InterPro" id="IPR024302">
    <property type="entry name" value="SusD-like"/>
</dbReference>
<dbReference type="Pfam" id="PF12741">
    <property type="entry name" value="SusD-like"/>
    <property type="match status" value="1"/>
</dbReference>
<dbReference type="SUPFAM" id="SSF48452">
    <property type="entry name" value="TPR-like"/>
    <property type="match status" value="1"/>
</dbReference>
<name>J9GU21_9ZZZZ</name>
<evidence type="ECO:0000313" key="1">
    <source>
        <dbReference type="EMBL" id="EJX06273.1"/>
    </source>
</evidence>
<proteinExistence type="predicted"/>
<evidence type="ECO:0008006" key="2">
    <source>
        <dbReference type="Google" id="ProtNLM"/>
    </source>
</evidence>
<dbReference type="InterPro" id="IPR011990">
    <property type="entry name" value="TPR-like_helical_dom_sf"/>
</dbReference>
<gene>
    <name evidence="1" type="ORF">EVA_05624</name>
</gene>
<dbReference type="EMBL" id="AMCI01001216">
    <property type="protein sequence ID" value="EJX06273.1"/>
    <property type="molecule type" value="Genomic_DNA"/>
</dbReference>
<protein>
    <recommendedName>
        <fullName evidence="2">SusD/RagB family nutrient-binding outer membrane lipoprotein</fullName>
    </recommendedName>
</protein>
<dbReference type="AlphaFoldDB" id="J9GU21"/>
<reference evidence="1" key="1">
    <citation type="journal article" date="2012" name="PLoS ONE">
        <title>Gene sets for utilization of primary and secondary nutrition supplies in the distal gut of endangered iberian lynx.</title>
        <authorList>
            <person name="Alcaide M."/>
            <person name="Messina E."/>
            <person name="Richter M."/>
            <person name="Bargiela R."/>
            <person name="Peplies J."/>
            <person name="Huws S.A."/>
            <person name="Newbold C.J."/>
            <person name="Golyshin P.N."/>
            <person name="Simon M.A."/>
            <person name="Lopez G."/>
            <person name="Yakimov M.M."/>
            <person name="Ferrer M."/>
        </authorList>
    </citation>
    <scope>NUCLEOTIDE SEQUENCE</scope>
</reference>
<sequence length="115" mass="13241">MEENEVKAADIDAYLAAAGRFDNSLKKIWYEEWVAMFKQGMEGWSLYRRTGIPENHYIAPGRPAQYADHNVPPFRSPYPATELNLNGVNNAPFNAEVVDNLWGKPMWWDTREGVH</sequence>
<accession>J9GU21</accession>